<feature type="region of interest" description="Disordered" evidence="1">
    <location>
        <begin position="1"/>
        <end position="21"/>
    </location>
</feature>
<organism evidence="2 3">
    <name type="scientific">Euroglyphus maynei</name>
    <name type="common">Mayne's house dust mite</name>
    <dbReference type="NCBI Taxonomy" id="6958"/>
    <lineage>
        <taxon>Eukaryota</taxon>
        <taxon>Metazoa</taxon>
        <taxon>Ecdysozoa</taxon>
        <taxon>Arthropoda</taxon>
        <taxon>Chelicerata</taxon>
        <taxon>Arachnida</taxon>
        <taxon>Acari</taxon>
        <taxon>Acariformes</taxon>
        <taxon>Sarcoptiformes</taxon>
        <taxon>Astigmata</taxon>
        <taxon>Psoroptidia</taxon>
        <taxon>Analgoidea</taxon>
        <taxon>Pyroglyphidae</taxon>
        <taxon>Pyroglyphinae</taxon>
        <taxon>Euroglyphus</taxon>
    </lineage>
</organism>
<dbReference type="EMBL" id="MUJZ01060567">
    <property type="protein sequence ID" value="OTF71525.1"/>
    <property type="molecule type" value="Genomic_DNA"/>
</dbReference>
<evidence type="ECO:0000256" key="1">
    <source>
        <dbReference type="SAM" id="MobiDB-lite"/>
    </source>
</evidence>
<feature type="non-terminal residue" evidence="2">
    <location>
        <position position="105"/>
    </location>
</feature>
<dbReference type="AlphaFoldDB" id="A0A1Y3AWK1"/>
<comment type="caution">
    <text evidence="2">The sequence shown here is derived from an EMBL/GenBank/DDBJ whole genome shotgun (WGS) entry which is preliminary data.</text>
</comment>
<evidence type="ECO:0000313" key="3">
    <source>
        <dbReference type="Proteomes" id="UP000194236"/>
    </source>
</evidence>
<evidence type="ECO:0000313" key="2">
    <source>
        <dbReference type="EMBL" id="OTF71525.1"/>
    </source>
</evidence>
<dbReference type="Proteomes" id="UP000194236">
    <property type="component" value="Unassembled WGS sequence"/>
</dbReference>
<sequence>PRSKRSRRTNPTADVTTTNEKKKIELNIDSIVDNDNDDDDLIGPDEDLSGVIIDDETENELHQVLHKARKIKLKEKISDQALAVARLVKREMKPDETTTSNQSTM</sequence>
<feature type="non-terminal residue" evidence="2">
    <location>
        <position position="1"/>
    </location>
</feature>
<proteinExistence type="predicted"/>
<reference evidence="2 3" key="1">
    <citation type="submission" date="2017-03" db="EMBL/GenBank/DDBJ databases">
        <title>Genome Survey of Euroglyphus maynei.</title>
        <authorList>
            <person name="Arlian L.G."/>
            <person name="Morgan M.S."/>
            <person name="Rider S.D."/>
        </authorList>
    </citation>
    <scope>NUCLEOTIDE SEQUENCE [LARGE SCALE GENOMIC DNA]</scope>
    <source>
        <strain evidence="2">Arlian Lab</strain>
        <tissue evidence="2">Whole body</tissue>
    </source>
</reference>
<protein>
    <submittedName>
        <fullName evidence="2">Uncharacterized protein</fullName>
    </submittedName>
</protein>
<gene>
    <name evidence="2" type="ORF">BLA29_014912</name>
</gene>
<keyword evidence="3" id="KW-1185">Reference proteome</keyword>
<name>A0A1Y3AWK1_EURMA</name>
<feature type="compositionally biased region" description="Polar residues" evidence="1">
    <location>
        <begin position="9"/>
        <end position="18"/>
    </location>
</feature>
<accession>A0A1Y3AWK1</accession>